<dbReference type="InterPro" id="IPR032675">
    <property type="entry name" value="LRR_dom_sf"/>
</dbReference>
<gene>
    <name evidence="2" type="ORF">NDES1114_LOCUS27804</name>
</gene>
<feature type="region of interest" description="Disordered" evidence="1">
    <location>
        <begin position="95"/>
        <end position="115"/>
    </location>
</feature>
<evidence type="ECO:0000256" key="1">
    <source>
        <dbReference type="SAM" id="MobiDB-lite"/>
    </source>
</evidence>
<dbReference type="EMBL" id="HBGF01041491">
    <property type="protein sequence ID" value="CAD9141242.1"/>
    <property type="molecule type" value="Transcribed_RNA"/>
</dbReference>
<dbReference type="SUPFAM" id="SSF52047">
    <property type="entry name" value="RNI-like"/>
    <property type="match status" value="1"/>
</dbReference>
<dbReference type="AlphaFoldDB" id="A0A7S1VZY8"/>
<protein>
    <submittedName>
        <fullName evidence="2">Uncharacterized protein</fullName>
    </submittedName>
</protein>
<proteinExistence type="predicted"/>
<name>A0A7S1VZY8_NEODS</name>
<evidence type="ECO:0000313" key="2">
    <source>
        <dbReference type="EMBL" id="CAD9141242.1"/>
    </source>
</evidence>
<dbReference type="Gene3D" id="3.80.10.10">
    <property type="entry name" value="Ribonuclease Inhibitor"/>
    <property type="match status" value="1"/>
</dbReference>
<organism evidence="2">
    <name type="scientific">Neobodo designis</name>
    <name type="common">Flagellated protozoan</name>
    <name type="synonym">Bodo designis</name>
    <dbReference type="NCBI Taxonomy" id="312471"/>
    <lineage>
        <taxon>Eukaryota</taxon>
        <taxon>Discoba</taxon>
        <taxon>Euglenozoa</taxon>
        <taxon>Kinetoplastea</taxon>
        <taxon>Metakinetoplastina</taxon>
        <taxon>Neobodonida</taxon>
        <taxon>Neobodo</taxon>
    </lineage>
</organism>
<accession>A0A7S1VZY8</accession>
<reference evidence="2" key="1">
    <citation type="submission" date="2021-01" db="EMBL/GenBank/DDBJ databases">
        <authorList>
            <person name="Corre E."/>
            <person name="Pelletier E."/>
            <person name="Niang G."/>
            <person name="Scheremetjew M."/>
            <person name="Finn R."/>
            <person name="Kale V."/>
            <person name="Holt S."/>
            <person name="Cochrane G."/>
            <person name="Meng A."/>
            <person name="Brown T."/>
            <person name="Cohen L."/>
        </authorList>
    </citation>
    <scope>NUCLEOTIDE SEQUENCE</scope>
    <source>
        <strain evidence="2">CCAP 1951/1</strain>
    </source>
</reference>
<sequence>MAVGGDECLPASWLRTLPQRCPLLEELEWVPISGDGADAAREALPHLHHLRVLHAGRGSPAGMTGDVEETWHFLRALPPSLAVLRLRLPRLAFGTTRTPSSHQQRARDPPFTAASDSPLDNLSYLRSLHVDILPQSSVFHDQRRTLLAALLPQLPALETLRLTARSSFGQGLAGGPLELCNATVRHVALEEVAASCVRFTDIARNTPALETVDVDLAWGAVLPPGLANAPHLCTRISVGAFVPESFFRNATNLREVRMLADGETALQARPCFAHLTSLFLSLAGEMKAVADVIALFESMPNVRRLRLDAGLDADIELLMDALRSPAILAHTQHIESFALQSPRRRFRSGRFVPRSQFLIAATAAMPSLRCFEFAMCTLDPPEDADVFDVPDPWPAQLTTLRCWHRCVDATAHPQLLRMGVVDLKAWFPENWRLSHARRR</sequence>